<keyword evidence="9" id="KW-1185">Reference proteome</keyword>
<dbReference type="InterPro" id="IPR036097">
    <property type="entry name" value="HisK_dim/P_sf"/>
</dbReference>
<dbReference type="Pfam" id="PF00512">
    <property type="entry name" value="HisKA"/>
    <property type="match status" value="1"/>
</dbReference>
<dbReference type="OrthoDB" id="9792270at2"/>
<reference evidence="8 9" key="1">
    <citation type="journal article" date="2016" name="Front. Microbiol.">
        <title>Genomic Resource of Rice Seed Associated Bacteria.</title>
        <authorList>
            <person name="Midha S."/>
            <person name="Bansal K."/>
            <person name="Sharma S."/>
            <person name="Kumar N."/>
            <person name="Patil P.P."/>
            <person name="Chaudhry V."/>
            <person name="Patil P.B."/>
        </authorList>
    </citation>
    <scope>NUCLEOTIDE SEQUENCE [LARGE SCALE GENOMIC DNA]</scope>
    <source>
        <strain evidence="8 9">NS331</strain>
    </source>
</reference>
<dbReference type="PROSITE" id="PS50110">
    <property type="entry name" value="RESPONSE_REGULATORY"/>
    <property type="match status" value="1"/>
</dbReference>
<evidence type="ECO:0000256" key="3">
    <source>
        <dbReference type="ARBA" id="ARBA00022553"/>
    </source>
</evidence>
<dbReference type="SMART" id="SM00387">
    <property type="entry name" value="HATPase_c"/>
    <property type="match status" value="1"/>
</dbReference>
<dbReference type="SUPFAM" id="SSF47384">
    <property type="entry name" value="Homodimeric domain of signal transducing histidine kinase"/>
    <property type="match status" value="1"/>
</dbReference>
<dbReference type="PROSITE" id="PS50113">
    <property type="entry name" value="PAC"/>
    <property type="match status" value="1"/>
</dbReference>
<gene>
    <name evidence="8" type="ORF">NS331_09425</name>
</gene>
<dbReference type="CDD" id="cd00082">
    <property type="entry name" value="HisKA"/>
    <property type="match status" value="1"/>
</dbReference>
<dbReference type="InterPro" id="IPR003661">
    <property type="entry name" value="HisK_dim/P_dom"/>
</dbReference>
<dbReference type="Proteomes" id="UP000072741">
    <property type="component" value="Unassembled WGS sequence"/>
</dbReference>
<evidence type="ECO:0000259" key="5">
    <source>
        <dbReference type="PROSITE" id="PS50109"/>
    </source>
</evidence>
<name>A0A147GY73_9BURK</name>
<protein>
    <recommendedName>
        <fullName evidence="2">histidine kinase</fullName>
        <ecNumber evidence="2">2.7.13.3</ecNumber>
    </recommendedName>
</protein>
<evidence type="ECO:0000256" key="4">
    <source>
        <dbReference type="PROSITE-ProRule" id="PRU00169"/>
    </source>
</evidence>
<dbReference type="InterPro" id="IPR004358">
    <property type="entry name" value="Sig_transdc_His_kin-like_C"/>
</dbReference>
<dbReference type="SUPFAM" id="SSF55785">
    <property type="entry name" value="PYP-like sensor domain (PAS domain)"/>
    <property type="match status" value="1"/>
</dbReference>
<dbReference type="EC" id="2.7.13.3" evidence="2"/>
<dbReference type="PANTHER" id="PTHR43065">
    <property type="entry name" value="SENSOR HISTIDINE KINASE"/>
    <property type="match status" value="1"/>
</dbReference>
<evidence type="ECO:0000256" key="1">
    <source>
        <dbReference type="ARBA" id="ARBA00000085"/>
    </source>
</evidence>
<dbReference type="Pfam" id="PF02518">
    <property type="entry name" value="HATPase_c"/>
    <property type="match status" value="1"/>
</dbReference>
<dbReference type="PROSITE" id="PS50109">
    <property type="entry name" value="HIS_KIN"/>
    <property type="match status" value="1"/>
</dbReference>
<comment type="catalytic activity">
    <reaction evidence="1">
        <text>ATP + protein L-histidine = ADP + protein N-phospho-L-histidine.</text>
        <dbReference type="EC" id="2.7.13.3"/>
    </reaction>
</comment>
<comment type="caution">
    <text evidence="8">The sequence shown here is derived from an EMBL/GenBank/DDBJ whole genome shotgun (WGS) entry which is preliminary data.</text>
</comment>
<dbReference type="Gene3D" id="3.30.450.20">
    <property type="entry name" value="PAS domain"/>
    <property type="match status" value="2"/>
</dbReference>
<proteinExistence type="predicted"/>
<dbReference type="InterPro" id="IPR011006">
    <property type="entry name" value="CheY-like_superfamily"/>
</dbReference>
<evidence type="ECO:0000259" key="7">
    <source>
        <dbReference type="PROSITE" id="PS50113"/>
    </source>
</evidence>
<sequence>MHDPTPVPFLAGGGRATELILARDWTDHPLGPPAEWPEGLKVALSLVVNSPESMILCWGPALHFFFNDTYIPLLGPRVGWAMGAPFDEVWADALEQAHPIIAQAMAGHSQRFNDLHWKLATDRGQADTWWTFSYSRILDAQGEVAGLFIFTNETTAKVQADAALRESTERQRQTLQQMPGFIAILSGPEHRFDYVNDAYVAIAGPRQFIGRTVREVLPELQGQGFYELLDQVYASGTPYASQAMPIQLAHRAPGDAERFIDFLYEPIRDPAGQVSGIFVGGYDVTERVRAQRLLAEANRNLEQRVQSTVRELMAAEAALRHSQKMEAVGQLTGGLAHDFNNLLTAVTGSLELIQRHAARGRWADIDRYVATAQGAARRAAALTHRLLAFSRRQTLDPRVVNVNELVAGMVDLIRRTVGPAIALETVGAAALWTTLVDVPQLESALLNLCINGRDAMPDGGRITIETSNRWIDAQTAEARGMQPGPYVSLSVTDTGTGMTPEVQAKAFDPFFTTKPIGQGTGLGLSMIYGFAQQSGGHVRIHSEVGVGTTVCIELPRHLGMPQAQAAAVAMAAQQAPPHATVLVVDDEPAVRRLMVECLTELGYTLLEAGDGPSALRLLASEARIDLLVSDVGLPGGMNGRQLADAARTTRPHLKVLFVTGYAENALIGSGQLASGMAVMTKPFAMDQLCTRVQELVTAPQAEQARAQSTQGL</sequence>
<dbReference type="Gene3D" id="3.40.50.2300">
    <property type="match status" value="1"/>
</dbReference>
<evidence type="ECO:0000313" key="8">
    <source>
        <dbReference type="EMBL" id="KTT22573.1"/>
    </source>
</evidence>
<dbReference type="InterPro" id="IPR000700">
    <property type="entry name" value="PAS-assoc_C"/>
</dbReference>
<dbReference type="Pfam" id="PF00072">
    <property type="entry name" value="Response_reg"/>
    <property type="match status" value="1"/>
</dbReference>
<feature type="domain" description="Histidine kinase" evidence="5">
    <location>
        <begin position="334"/>
        <end position="558"/>
    </location>
</feature>
<dbReference type="GO" id="GO:0000155">
    <property type="term" value="F:phosphorelay sensor kinase activity"/>
    <property type="evidence" value="ECO:0007669"/>
    <property type="project" value="InterPro"/>
</dbReference>
<evidence type="ECO:0000259" key="6">
    <source>
        <dbReference type="PROSITE" id="PS50110"/>
    </source>
</evidence>
<dbReference type="InterPro" id="IPR036890">
    <property type="entry name" value="HATPase_C_sf"/>
</dbReference>
<dbReference type="AlphaFoldDB" id="A0A147GY73"/>
<organism evidence="8 9">
    <name type="scientific">Pseudacidovorax intermedius</name>
    <dbReference type="NCBI Taxonomy" id="433924"/>
    <lineage>
        <taxon>Bacteria</taxon>
        <taxon>Pseudomonadati</taxon>
        <taxon>Pseudomonadota</taxon>
        <taxon>Betaproteobacteria</taxon>
        <taxon>Burkholderiales</taxon>
        <taxon>Comamonadaceae</taxon>
        <taxon>Pseudacidovorax</taxon>
    </lineage>
</organism>
<dbReference type="SMART" id="SM00388">
    <property type="entry name" value="HisKA"/>
    <property type="match status" value="1"/>
</dbReference>
<dbReference type="InterPro" id="IPR035965">
    <property type="entry name" value="PAS-like_dom_sf"/>
</dbReference>
<dbReference type="PRINTS" id="PR00344">
    <property type="entry name" value="BCTRLSENSOR"/>
</dbReference>
<dbReference type="Gene3D" id="3.30.565.10">
    <property type="entry name" value="Histidine kinase-like ATPase, C-terminal domain"/>
    <property type="match status" value="1"/>
</dbReference>
<dbReference type="SUPFAM" id="SSF55874">
    <property type="entry name" value="ATPase domain of HSP90 chaperone/DNA topoisomerase II/histidine kinase"/>
    <property type="match status" value="1"/>
</dbReference>
<accession>A0A147GY73</accession>
<dbReference type="SMART" id="SM00448">
    <property type="entry name" value="REC"/>
    <property type="match status" value="1"/>
</dbReference>
<dbReference type="InterPro" id="IPR001789">
    <property type="entry name" value="Sig_transdc_resp-reg_receiver"/>
</dbReference>
<dbReference type="PATRIC" id="fig|433924.3.peg.3867"/>
<dbReference type="InterPro" id="IPR005467">
    <property type="entry name" value="His_kinase_dom"/>
</dbReference>
<dbReference type="SUPFAM" id="SSF52172">
    <property type="entry name" value="CheY-like"/>
    <property type="match status" value="1"/>
</dbReference>
<dbReference type="Gene3D" id="1.10.287.130">
    <property type="match status" value="1"/>
</dbReference>
<evidence type="ECO:0000256" key="2">
    <source>
        <dbReference type="ARBA" id="ARBA00012438"/>
    </source>
</evidence>
<keyword evidence="3 4" id="KW-0597">Phosphoprotein</keyword>
<dbReference type="Pfam" id="PF08448">
    <property type="entry name" value="PAS_4"/>
    <property type="match status" value="2"/>
</dbReference>
<dbReference type="EMBL" id="LDSL01000056">
    <property type="protein sequence ID" value="KTT22573.1"/>
    <property type="molecule type" value="Genomic_DNA"/>
</dbReference>
<dbReference type="SMART" id="SM00091">
    <property type="entry name" value="PAS"/>
    <property type="match status" value="1"/>
</dbReference>
<dbReference type="InterPro" id="IPR003594">
    <property type="entry name" value="HATPase_dom"/>
</dbReference>
<dbReference type="CDD" id="cd18161">
    <property type="entry name" value="REC_hyHK_blue-like"/>
    <property type="match status" value="1"/>
</dbReference>
<feature type="domain" description="Response regulatory" evidence="6">
    <location>
        <begin position="580"/>
        <end position="696"/>
    </location>
</feature>
<dbReference type="InterPro" id="IPR013656">
    <property type="entry name" value="PAS_4"/>
</dbReference>
<dbReference type="CDD" id="cd16919">
    <property type="entry name" value="HATPase_CckA-like"/>
    <property type="match status" value="1"/>
</dbReference>
<dbReference type="InterPro" id="IPR000014">
    <property type="entry name" value="PAS"/>
</dbReference>
<dbReference type="RefSeq" id="WP_058641746.1">
    <property type="nucleotide sequence ID" value="NZ_LDSL01000056.1"/>
</dbReference>
<feature type="modified residue" description="4-aspartylphosphate" evidence="4">
    <location>
        <position position="630"/>
    </location>
</feature>
<feature type="domain" description="PAC" evidence="7">
    <location>
        <begin position="242"/>
        <end position="296"/>
    </location>
</feature>
<evidence type="ECO:0000313" key="9">
    <source>
        <dbReference type="Proteomes" id="UP000072741"/>
    </source>
</evidence>
<dbReference type="PANTHER" id="PTHR43065:SF42">
    <property type="entry name" value="TWO-COMPONENT SENSOR PPRA"/>
    <property type="match status" value="1"/>
</dbReference>